<proteinExistence type="predicted"/>
<dbReference type="InterPro" id="IPR024079">
    <property type="entry name" value="MetalloPept_cat_dom_sf"/>
</dbReference>
<dbReference type="AlphaFoldDB" id="A0AAQ4DYP0"/>
<reference evidence="3 4" key="1">
    <citation type="journal article" date="2023" name="Arcadia Sci">
        <title>De novo assembly of a long-read Amblyomma americanum tick genome.</title>
        <authorList>
            <person name="Chou S."/>
            <person name="Poskanzer K.E."/>
            <person name="Rollins M."/>
            <person name="Thuy-Boun P.S."/>
        </authorList>
    </citation>
    <scope>NUCLEOTIDE SEQUENCE [LARGE SCALE GENOMIC DNA]</scope>
    <source>
        <strain evidence="3">F_SG_1</strain>
        <tissue evidence="3">Salivary glands</tissue>
    </source>
</reference>
<feature type="region of interest" description="Disordered" evidence="1">
    <location>
        <begin position="1"/>
        <end position="71"/>
    </location>
</feature>
<dbReference type="GO" id="GO:0005886">
    <property type="term" value="C:plasma membrane"/>
    <property type="evidence" value="ECO:0007669"/>
    <property type="project" value="TreeGrafter"/>
</dbReference>
<dbReference type="PANTHER" id="PTHR11733">
    <property type="entry name" value="ZINC METALLOPROTEASE FAMILY M13 NEPRILYSIN-RELATED"/>
    <property type="match status" value="1"/>
</dbReference>
<organism evidence="3 4">
    <name type="scientific">Amblyomma americanum</name>
    <name type="common">Lone star tick</name>
    <dbReference type="NCBI Taxonomy" id="6943"/>
    <lineage>
        <taxon>Eukaryota</taxon>
        <taxon>Metazoa</taxon>
        <taxon>Ecdysozoa</taxon>
        <taxon>Arthropoda</taxon>
        <taxon>Chelicerata</taxon>
        <taxon>Arachnida</taxon>
        <taxon>Acari</taxon>
        <taxon>Parasitiformes</taxon>
        <taxon>Ixodida</taxon>
        <taxon>Ixodoidea</taxon>
        <taxon>Ixodidae</taxon>
        <taxon>Amblyomminae</taxon>
        <taxon>Amblyomma</taxon>
    </lineage>
</organism>
<protein>
    <recommendedName>
        <fullName evidence="2">Peptidase M13 C-terminal domain-containing protein</fullName>
    </recommendedName>
</protein>
<feature type="compositionally biased region" description="Gly residues" evidence="1">
    <location>
        <begin position="31"/>
        <end position="40"/>
    </location>
</feature>
<evidence type="ECO:0000256" key="1">
    <source>
        <dbReference type="SAM" id="MobiDB-lite"/>
    </source>
</evidence>
<dbReference type="GO" id="GO:0016485">
    <property type="term" value="P:protein processing"/>
    <property type="evidence" value="ECO:0007669"/>
    <property type="project" value="TreeGrafter"/>
</dbReference>
<comment type="caution">
    <text evidence="3">The sequence shown here is derived from an EMBL/GenBank/DDBJ whole genome shotgun (WGS) entry which is preliminary data.</text>
</comment>
<dbReference type="Proteomes" id="UP001321473">
    <property type="component" value="Unassembled WGS sequence"/>
</dbReference>
<sequence length="285" mass="31302">MFLSAAPSQYESTWSDDGRNGGLDDEVIGSKGIGGGGSEPGGCKRCTSHPTVTTKTRTPTPAGSTTTPRPSGAEVAARFIKEALNRSYAPCEDFYSFVCSTFSGGKDATKKVDALKMFLSELRLDISSNEEDPNFDILRRLLYLSFVYGVPTFVWFGAATAHTLNQLLEAESETRDRTLDTRTDSEGLVDCMGVQLAYAAFRSLPDAERRETLPGVDLTAEQIFFVSYCLKWCSSVPGTKRAPGGLYWHSRSRCIVPLRNMAQFAEAFSCKRGDPMNPVKKCSFW</sequence>
<name>A0AAQ4DYP0_AMBAM</name>
<accession>A0AAQ4DYP0</accession>
<feature type="compositionally biased region" description="Polar residues" evidence="1">
    <location>
        <begin position="1"/>
        <end position="15"/>
    </location>
</feature>
<dbReference type="Pfam" id="PF01431">
    <property type="entry name" value="Peptidase_M13"/>
    <property type="match status" value="1"/>
</dbReference>
<dbReference type="SUPFAM" id="SSF55486">
    <property type="entry name" value="Metalloproteases ('zincins'), catalytic domain"/>
    <property type="match status" value="2"/>
</dbReference>
<evidence type="ECO:0000259" key="2">
    <source>
        <dbReference type="Pfam" id="PF01431"/>
    </source>
</evidence>
<feature type="domain" description="Peptidase M13 C-terminal" evidence="2">
    <location>
        <begin position="171"/>
        <end position="283"/>
    </location>
</feature>
<dbReference type="Gene3D" id="3.40.390.10">
    <property type="entry name" value="Collagenase (Catalytic Domain)"/>
    <property type="match status" value="1"/>
</dbReference>
<dbReference type="EMBL" id="JARKHS020025332">
    <property type="protein sequence ID" value="KAK8767580.1"/>
    <property type="molecule type" value="Genomic_DNA"/>
</dbReference>
<dbReference type="GO" id="GO:0004222">
    <property type="term" value="F:metalloendopeptidase activity"/>
    <property type="evidence" value="ECO:0007669"/>
    <property type="project" value="InterPro"/>
</dbReference>
<keyword evidence="4" id="KW-1185">Reference proteome</keyword>
<dbReference type="PROSITE" id="PS51885">
    <property type="entry name" value="NEPRILYSIN"/>
    <property type="match status" value="1"/>
</dbReference>
<evidence type="ECO:0000313" key="4">
    <source>
        <dbReference type="Proteomes" id="UP001321473"/>
    </source>
</evidence>
<gene>
    <name evidence="3" type="ORF">V5799_005644</name>
</gene>
<dbReference type="InterPro" id="IPR018497">
    <property type="entry name" value="Peptidase_M13_C"/>
</dbReference>
<dbReference type="InterPro" id="IPR000718">
    <property type="entry name" value="Peptidase_M13"/>
</dbReference>
<evidence type="ECO:0000313" key="3">
    <source>
        <dbReference type="EMBL" id="KAK8767580.1"/>
    </source>
</evidence>
<feature type="compositionally biased region" description="Low complexity" evidence="1">
    <location>
        <begin position="48"/>
        <end position="71"/>
    </location>
</feature>
<dbReference type="PANTHER" id="PTHR11733:SF241">
    <property type="entry name" value="GH26575P-RELATED"/>
    <property type="match status" value="1"/>
</dbReference>